<evidence type="ECO:0000313" key="2">
    <source>
        <dbReference type="Proteomes" id="UP001187734"/>
    </source>
</evidence>
<dbReference type="EMBL" id="ONZP01000267">
    <property type="protein sequence ID" value="SPJ79399.1"/>
    <property type="molecule type" value="Genomic_DNA"/>
</dbReference>
<comment type="caution">
    <text evidence="1">The sequence shown here is derived from an EMBL/GenBank/DDBJ whole genome shotgun (WGS) entry which is preliminary data.</text>
</comment>
<keyword evidence="2" id="KW-1185">Reference proteome</keyword>
<dbReference type="Proteomes" id="UP001187734">
    <property type="component" value="Unassembled WGS sequence"/>
</dbReference>
<accession>A0AAE8MBL2</accession>
<evidence type="ECO:0000313" key="1">
    <source>
        <dbReference type="EMBL" id="SPJ79399.1"/>
    </source>
</evidence>
<sequence length="127" mass="14215">MPTDVGTRAMVVALKAPHGGAKTSVEIHALTGLPIQTINNIYARAIRRGFEPNERPLRLKDAWLEDAPLSKRTSAGDYITALFLINLFAEEKVAADINHKFMDTIKRQDTLRQVSKSNESCHDEEKE</sequence>
<name>A0AAE8MBL2_9HYPO</name>
<gene>
    <name evidence="1" type="ORF">FTOL_07790</name>
</gene>
<organism evidence="1 2">
    <name type="scientific">Fusarium torulosum</name>
    <dbReference type="NCBI Taxonomy" id="33205"/>
    <lineage>
        <taxon>Eukaryota</taxon>
        <taxon>Fungi</taxon>
        <taxon>Dikarya</taxon>
        <taxon>Ascomycota</taxon>
        <taxon>Pezizomycotina</taxon>
        <taxon>Sordariomycetes</taxon>
        <taxon>Hypocreomycetidae</taxon>
        <taxon>Hypocreales</taxon>
        <taxon>Nectriaceae</taxon>
        <taxon>Fusarium</taxon>
    </lineage>
</organism>
<protein>
    <submittedName>
        <fullName evidence="1">Uncharacterized protein</fullName>
    </submittedName>
</protein>
<reference evidence="1" key="1">
    <citation type="submission" date="2018-03" db="EMBL/GenBank/DDBJ databases">
        <authorList>
            <person name="Guldener U."/>
        </authorList>
    </citation>
    <scope>NUCLEOTIDE SEQUENCE</scope>
</reference>
<dbReference type="AlphaFoldDB" id="A0AAE8MBL2"/>
<proteinExistence type="predicted"/>